<protein>
    <recommendedName>
        <fullName evidence="3">Baseplate assembly protein</fullName>
    </recommendedName>
</protein>
<reference evidence="1 2" key="1">
    <citation type="submission" date="2016-02" db="EMBL/GenBank/DDBJ databases">
        <authorList>
            <person name="Wen L."/>
            <person name="He K."/>
            <person name="Yang H."/>
        </authorList>
    </citation>
    <scope>NUCLEOTIDE SEQUENCE [LARGE SCALE GENOMIC DNA]</scope>
    <source>
        <strain evidence="1 2">CD09_2</strain>
    </source>
</reference>
<sequence length="613" mass="64347">MIPLATNLDDADFDRLMATARGRLPALAPEWTDYNFHDPGIMLIELLAWLVDTQIYSVARDRLDERLAMTRLLGAPPRAAVPASGVVYPVEAPTAAQAIDAGMVLLPRTGSVQRVETTQAITLLPHAIARIATVATDGRATDQTQINDRARAGFSPFGDANDGTLRISLTGPLLPADTTIRLSLGFEVEGAPSFQPTLDLGTLSVTDAAGAPIAVALDGTAGFQRSGALILSLPAGAVPSAIILRPSQHYVLTPRLIRVALNALPVEQRATIALPVRDGNNRPGQTIEIDPSTLFPADEHGDGPIWRLIDAPVVESLDTVPGAAWNNGPLDPAGPADLRFAYEERTDGALIRIRFGNGVNGRKPALGEPLGVTLRLTCGDGGMARQPVDWVLDGARTLWRNREAIGGGADAQTVEDALAGIRAMLDDGRLLATSAQLAEAALTLGPALGVARATVEEGWQRGRTSPAIAATRTLIVGHRLPGRETPDWLARIAAALRPRIAIGERLLVVAPVYRSFTFTIAAGLAPGQDGAAVKAAVAQMIADRFALDDARWPLGHDVEAAAIAGWVRRIAGVAAPVMVRIITDDGPVERLAIGRGELPQLGAPAAISIGGAA</sequence>
<dbReference type="EMBL" id="LSTR01000020">
    <property type="protein sequence ID" value="OAH46522.1"/>
    <property type="molecule type" value="Genomic_DNA"/>
</dbReference>
<dbReference type="OrthoDB" id="9027184at2"/>
<organism evidence="1 2">
    <name type="scientific">Sphingobium yanoikuyae</name>
    <name type="common">Sphingomonas yanoikuyae</name>
    <dbReference type="NCBI Taxonomy" id="13690"/>
    <lineage>
        <taxon>Bacteria</taxon>
        <taxon>Pseudomonadati</taxon>
        <taxon>Pseudomonadota</taxon>
        <taxon>Alphaproteobacteria</taxon>
        <taxon>Sphingomonadales</taxon>
        <taxon>Sphingomonadaceae</taxon>
        <taxon>Sphingobium</taxon>
    </lineage>
</organism>
<evidence type="ECO:0000313" key="1">
    <source>
        <dbReference type="EMBL" id="OAH46522.1"/>
    </source>
</evidence>
<gene>
    <name evidence="1" type="ORF">AX777_01250</name>
</gene>
<comment type="caution">
    <text evidence="1">The sequence shown here is derived from an EMBL/GenBank/DDBJ whole genome shotgun (WGS) entry which is preliminary data.</text>
</comment>
<accession>A0A177JZA8</accession>
<dbReference type="Proteomes" id="UP000077262">
    <property type="component" value="Unassembled WGS sequence"/>
</dbReference>
<dbReference type="RefSeq" id="WP_017498948.1">
    <property type="nucleotide sequence ID" value="NZ_LSTR01000020.1"/>
</dbReference>
<evidence type="ECO:0000313" key="2">
    <source>
        <dbReference type="Proteomes" id="UP000077262"/>
    </source>
</evidence>
<dbReference type="AlphaFoldDB" id="A0A177JZA8"/>
<name>A0A177JZA8_SPHYA</name>
<evidence type="ECO:0008006" key="3">
    <source>
        <dbReference type="Google" id="ProtNLM"/>
    </source>
</evidence>
<proteinExistence type="predicted"/>